<feature type="compositionally biased region" description="Acidic residues" evidence="1">
    <location>
        <begin position="846"/>
        <end position="855"/>
    </location>
</feature>
<dbReference type="EnsemblPlants" id="Pp3c1_32210V3.3">
    <property type="protein sequence ID" value="PAC:32969046.CDS.1"/>
    <property type="gene ID" value="Pp3c1_32210"/>
</dbReference>
<dbReference type="AlphaFoldDB" id="A0A7I3ZXG3"/>
<keyword evidence="4" id="KW-1185">Reference proteome</keyword>
<reference evidence="3 4" key="1">
    <citation type="journal article" date="2008" name="Science">
        <title>The Physcomitrella genome reveals evolutionary insights into the conquest of land by plants.</title>
        <authorList>
            <person name="Rensing S."/>
            <person name="Lang D."/>
            <person name="Zimmer A."/>
            <person name="Terry A."/>
            <person name="Salamov A."/>
            <person name="Shapiro H."/>
            <person name="Nishiyama T."/>
            <person name="Perroud P.-F."/>
            <person name="Lindquist E."/>
            <person name="Kamisugi Y."/>
            <person name="Tanahashi T."/>
            <person name="Sakakibara K."/>
            <person name="Fujita T."/>
            <person name="Oishi K."/>
            <person name="Shin-I T."/>
            <person name="Kuroki Y."/>
            <person name="Toyoda A."/>
            <person name="Suzuki Y."/>
            <person name="Hashimoto A."/>
            <person name="Yamaguchi K."/>
            <person name="Sugano A."/>
            <person name="Kohara Y."/>
            <person name="Fujiyama A."/>
            <person name="Anterola A."/>
            <person name="Aoki S."/>
            <person name="Ashton N."/>
            <person name="Barbazuk W.B."/>
            <person name="Barker E."/>
            <person name="Bennetzen J."/>
            <person name="Bezanilla M."/>
            <person name="Blankenship R."/>
            <person name="Cho S.H."/>
            <person name="Dutcher S."/>
            <person name="Estelle M."/>
            <person name="Fawcett J.A."/>
            <person name="Gundlach H."/>
            <person name="Hanada K."/>
            <person name="Heyl A."/>
            <person name="Hicks K.A."/>
            <person name="Hugh J."/>
            <person name="Lohr M."/>
            <person name="Mayer K."/>
            <person name="Melkozernov A."/>
            <person name="Murata T."/>
            <person name="Nelson D."/>
            <person name="Pils B."/>
            <person name="Prigge M."/>
            <person name="Reiss B."/>
            <person name="Renner T."/>
            <person name="Rombauts S."/>
            <person name="Rushton P."/>
            <person name="Sanderfoot A."/>
            <person name="Schween G."/>
            <person name="Shiu S.-H."/>
            <person name="Stueber K."/>
            <person name="Theodoulou F.L."/>
            <person name="Tu H."/>
            <person name="Van de Peer Y."/>
            <person name="Verrier P.J."/>
            <person name="Waters E."/>
            <person name="Wood A."/>
            <person name="Yang L."/>
            <person name="Cove D."/>
            <person name="Cuming A."/>
            <person name="Hasebe M."/>
            <person name="Lucas S."/>
            <person name="Mishler D.B."/>
            <person name="Reski R."/>
            <person name="Grigoriev I."/>
            <person name="Quatrano R.S."/>
            <person name="Boore J.L."/>
        </authorList>
    </citation>
    <scope>NUCLEOTIDE SEQUENCE [LARGE SCALE GENOMIC DNA]</scope>
    <source>
        <strain evidence="3 4">cv. Gransden 2004</strain>
    </source>
</reference>
<feature type="compositionally biased region" description="Polar residues" evidence="1">
    <location>
        <begin position="32"/>
        <end position="41"/>
    </location>
</feature>
<dbReference type="Gramene" id="Pp3c1_32210V3.3">
    <property type="protein sequence ID" value="PAC:32969046.CDS.1"/>
    <property type="gene ID" value="Pp3c1_32210"/>
</dbReference>
<evidence type="ECO:0000313" key="4">
    <source>
        <dbReference type="Proteomes" id="UP000006727"/>
    </source>
</evidence>
<dbReference type="GeneID" id="112287400"/>
<feature type="compositionally biased region" description="Polar residues" evidence="1">
    <location>
        <begin position="151"/>
        <end position="166"/>
    </location>
</feature>
<feature type="transmembrane region" description="Helical" evidence="2">
    <location>
        <begin position="915"/>
        <end position="934"/>
    </location>
</feature>
<feature type="region of interest" description="Disordered" evidence="1">
    <location>
        <begin position="653"/>
        <end position="677"/>
    </location>
</feature>
<feature type="region of interest" description="Disordered" evidence="1">
    <location>
        <begin position="131"/>
        <end position="193"/>
    </location>
</feature>
<feature type="compositionally biased region" description="Basic and acidic residues" evidence="1">
    <location>
        <begin position="806"/>
        <end position="815"/>
    </location>
</feature>
<feature type="region of interest" description="Disordered" evidence="1">
    <location>
        <begin position="780"/>
        <end position="815"/>
    </location>
</feature>
<evidence type="ECO:0000256" key="1">
    <source>
        <dbReference type="SAM" id="MobiDB-lite"/>
    </source>
</evidence>
<feature type="compositionally biased region" description="Polar residues" evidence="1">
    <location>
        <begin position="780"/>
        <end position="791"/>
    </location>
</feature>
<dbReference type="EnsemblPlants" id="Pp3c1_32210V3.2">
    <property type="protein sequence ID" value="PAC:32969045.CDS.1"/>
    <property type="gene ID" value="Pp3c1_32210"/>
</dbReference>
<proteinExistence type="predicted"/>
<name>A0A7I3ZXG3_PHYPA</name>
<sequence>MTKSNSIPARRSDILLKKLNTGLSGPDKQLQESRPQGTDGSSAKGLDYFGARKRSMKSTRPAVRRLGDRPGVKTSEIPKAHMNGDVFSEAASSPRASEGDASVTAADSSDLGSLSFCSVSEFATDAGHHIMSEDSDVDDGRSVSSEPASRFASQINKLTPRTSTGSKLGRGAHSLWDSENGHGRRHGRNLSLDSSLSNNASKLSAAQDIEDIFSYLLEGTDSLVDDTDILDSFLAETIADPEMFGADGNQVDFHQLLIPDTFAEHYHDNIVVDNERRMGEEAAGTSDSDVAALTTDDLESKLEDSLLADHETARPVTEKPGIVHADVAALPSEPEAKSVMFSTSNDNLTTEISHTVAADDDFGAVCSEGSANSLDYELTIAPDRRSEHVENVLTDVGRGPPIANQLVENNDSKGQHLPTNTSFGEPINVPGAELSHLGEIPSTLEQGKPSIASDDLPDSIDVEESDLESKGLEIGSENRDLEDALDIHKNNEGFGETSTTSRDGSEHTQVAPPALLLLEEAGENDGSGNHEYSEVVVTAAPADSQNASGEDFVAGTLARDSSDSDLRNSVPDQNKSDVKWSSVSALYDDSEYANLLLDSDGYGLPEHKSTEDGEVGNNLAQDIETMKHVIVPEIEALNYAEAAICIERPRTVDEENSRTASPPPLKETYSWNSNSNEIGSKTDEQEELGRIHFNEVTEISHPFEPFPPGTHASDEEVTSAGHEYESIETQSSIFLGLDSTRFTNEFDVSSSVFNVAQNNLEGSIHGEGELLKCDDSFQSSAGDVSCTNSPPCTEGNESRSFSFTKGDLDGPREDDTSTIVNLETSEEELEVCAEQDTCVPTQSTALEDDEEEVDSSTDSKEHESQNPSSQDQDAVFFKVDERPLVKHLSDSASDYLENTHKDTPAPSYPRKMERILTVGLKMLLVIGSLTIGIIKFRNSKFRTS</sequence>
<organism evidence="3 4">
    <name type="scientific">Physcomitrium patens</name>
    <name type="common">Spreading-leaved earth moss</name>
    <name type="synonym">Physcomitrella patens</name>
    <dbReference type="NCBI Taxonomy" id="3218"/>
    <lineage>
        <taxon>Eukaryota</taxon>
        <taxon>Viridiplantae</taxon>
        <taxon>Streptophyta</taxon>
        <taxon>Embryophyta</taxon>
        <taxon>Bryophyta</taxon>
        <taxon>Bryophytina</taxon>
        <taxon>Bryopsida</taxon>
        <taxon>Funariidae</taxon>
        <taxon>Funariales</taxon>
        <taxon>Funariaceae</taxon>
        <taxon>Physcomitrium</taxon>
    </lineage>
</organism>
<evidence type="ECO:0000313" key="3">
    <source>
        <dbReference type="EnsemblPlants" id="PAC:32969045.CDS.1"/>
    </source>
</evidence>
<keyword evidence="2" id="KW-1133">Transmembrane helix</keyword>
<reference evidence="3" key="3">
    <citation type="submission" date="2020-12" db="UniProtKB">
        <authorList>
            <consortium name="EnsemblPlants"/>
        </authorList>
    </citation>
    <scope>IDENTIFICATION</scope>
</reference>
<dbReference type="RefSeq" id="XP_024386118.1">
    <property type="nucleotide sequence ID" value="XM_024530350.2"/>
</dbReference>
<dbReference type="Gramene" id="Pp3c1_32210V3.2">
    <property type="protein sequence ID" value="PAC:32969045.CDS.1"/>
    <property type="gene ID" value="Pp3c1_32210"/>
</dbReference>
<keyword evidence="2" id="KW-0472">Membrane</keyword>
<reference evidence="3 4" key="2">
    <citation type="journal article" date="2018" name="Plant J.">
        <title>The Physcomitrella patens chromosome-scale assembly reveals moss genome structure and evolution.</title>
        <authorList>
            <person name="Lang D."/>
            <person name="Ullrich K.K."/>
            <person name="Murat F."/>
            <person name="Fuchs J."/>
            <person name="Jenkins J."/>
            <person name="Haas F.B."/>
            <person name="Piednoel M."/>
            <person name="Gundlach H."/>
            <person name="Van Bel M."/>
            <person name="Meyberg R."/>
            <person name="Vives C."/>
            <person name="Morata J."/>
            <person name="Symeonidi A."/>
            <person name="Hiss M."/>
            <person name="Muchero W."/>
            <person name="Kamisugi Y."/>
            <person name="Saleh O."/>
            <person name="Blanc G."/>
            <person name="Decker E.L."/>
            <person name="van Gessel N."/>
            <person name="Grimwood J."/>
            <person name="Hayes R.D."/>
            <person name="Graham S.W."/>
            <person name="Gunter L.E."/>
            <person name="McDaniel S.F."/>
            <person name="Hoernstein S.N.W."/>
            <person name="Larsson A."/>
            <person name="Li F.W."/>
            <person name="Perroud P.F."/>
            <person name="Phillips J."/>
            <person name="Ranjan P."/>
            <person name="Rokshar D.S."/>
            <person name="Rothfels C.J."/>
            <person name="Schneider L."/>
            <person name="Shu S."/>
            <person name="Stevenson D.W."/>
            <person name="Thummler F."/>
            <person name="Tillich M."/>
            <person name="Villarreal Aguilar J.C."/>
            <person name="Widiez T."/>
            <person name="Wong G.K."/>
            <person name="Wymore A."/>
            <person name="Zhang Y."/>
            <person name="Zimmer A.D."/>
            <person name="Quatrano R.S."/>
            <person name="Mayer K.F.X."/>
            <person name="Goodstein D."/>
            <person name="Casacuberta J.M."/>
            <person name="Vandepoele K."/>
            <person name="Reski R."/>
            <person name="Cuming A.C."/>
            <person name="Tuskan G.A."/>
            <person name="Maumus F."/>
            <person name="Salse J."/>
            <person name="Schmutz J."/>
            <person name="Rensing S.A."/>
        </authorList>
    </citation>
    <scope>NUCLEOTIDE SEQUENCE [LARGE SCALE GENOMIC DNA]</scope>
    <source>
        <strain evidence="3 4">cv. Gransden 2004</strain>
    </source>
</reference>
<dbReference type="Proteomes" id="UP000006727">
    <property type="component" value="Chromosome 1"/>
</dbReference>
<feature type="region of interest" description="Disordered" evidence="1">
    <location>
        <begin position="18"/>
        <end position="108"/>
    </location>
</feature>
<feature type="compositionally biased region" description="Basic and acidic residues" evidence="1">
    <location>
        <begin position="65"/>
        <end position="79"/>
    </location>
</feature>
<gene>
    <name evidence="3" type="primary">LOC112287400</name>
</gene>
<dbReference type="EMBL" id="ABEU02000001">
    <property type="status" value="NOT_ANNOTATED_CDS"/>
    <property type="molecule type" value="Genomic_DNA"/>
</dbReference>
<dbReference type="EnsemblPlants" id="Pp3c1_32210V3.4">
    <property type="protein sequence ID" value="PAC:32969047.CDS.1"/>
    <property type="gene ID" value="Pp3c1_32210"/>
</dbReference>
<keyword evidence="2" id="KW-0812">Transmembrane</keyword>
<protein>
    <submittedName>
        <fullName evidence="3">Uncharacterized protein</fullName>
    </submittedName>
</protein>
<dbReference type="Gramene" id="Pp3c1_32210V3.4">
    <property type="protein sequence ID" value="PAC:32969047.CDS.1"/>
    <property type="gene ID" value="Pp3c1_32210"/>
</dbReference>
<feature type="region of interest" description="Disordered" evidence="1">
    <location>
        <begin position="830"/>
        <end position="873"/>
    </location>
</feature>
<evidence type="ECO:0000256" key="2">
    <source>
        <dbReference type="SAM" id="Phobius"/>
    </source>
</evidence>
<accession>A0A7I3ZXG3</accession>